<dbReference type="GO" id="GO:0016020">
    <property type="term" value="C:membrane"/>
    <property type="evidence" value="ECO:0007669"/>
    <property type="project" value="InterPro"/>
</dbReference>
<evidence type="ECO:0000256" key="9">
    <source>
        <dbReference type="SAM" id="Phobius"/>
    </source>
</evidence>
<dbReference type="GO" id="GO:0005524">
    <property type="term" value="F:ATP binding"/>
    <property type="evidence" value="ECO:0007669"/>
    <property type="project" value="UniProtKB-KW"/>
</dbReference>
<comment type="catalytic activity">
    <reaction evidence="1">
        <text>ATP + protein L-histidine = ADP + protein N-phospho-L-histidine.</text>
        <dbReference type="EC" id="2.7.13.3"/>
    </reaction>
</comment>
<dbReference type="EC" id="2.7.13.3" evidence="2"/>
<keyword evidence="13" id="KW-1185">Reference proteome</keyword>
<dbReference type="Gene3D" id="1.20.5.1930">
    <property type="match status" value="1"/>
</dbReference>
<feature type="transmembrane region" description="Helical" evidence="9">
    <location>
        <begin position="161"/>
        <end position="182"/>
    </location>
</feature>
<feature type="transmembrane region" description="Helical" evidence="9">
    <location>
        <begin position="117"/>
        <end position="141"/>
    </location>
</feature>
<feature type="domain" description="Putative sensor" evidence="11">
    <location>
        <begin position="23"/>
        <end position="191"/>
    </location>
</feature>
<dbReference type="CDD" id="cd16917">
    <property type="entry name" value="HATPase_UhpB-NarQ-NarX-like"/>
    <property type="match status" value="1"/>
</dbReference>
<sequence length="403" mass="43186">MQAIAQRPWGFLRSAWPWRSLAYLVAGVLLGAATATLFTVLAVAGAALAIVLIGFLAFPLMMLASIYVARFERWLLRLVEPGVVAADPHRPVPAGTWRERWQWVRARLREPITWREFGYAVVSCLTLWWVDGAVIVIAFYVPAVFIGAPTYISDPVAMVPMMVFGFLLIPVAAYPVTAWAAARAAMTRAVLVPLDAKLGEAVRSRARLVDAFEVERRRIERDLHDGAQQRLVTLSLKLGLARLDLPPGSPAAVQVAEAHELARQALDEIRELINGVHPQVLADRGLPAAVEDLASRAPVPVDVDVSLPGRLPRPVELAAYFVVSEALTNVARHSGASRVGITGGVEADRLVLEIMDDGRGGADPDAGTGLAGLGDRVAAVDGTLTLLSPAGGPTLIRADLPCG</sequence>
<feature type="transmembrane region" description="Helical" evidence="9">
    <location>
        <begin position="47"/>
        <end position="69"/>
    </location>
</feature>
<evidence type="ECO:0000259" key="11">
    <source>
        <dbReference type="Pfam" id="PF13796"/>
    </source>
</evidence>
<dbReference type="GO" id="GO:0046983">
    <property type="term" value="F:protein dimerization activity"/>
    <property type="evidence" value="ECO:0007669"/>
    <property type="project" value="InterPro"/>
</dbReference>
<gene>
    <name evidence="12" type="ORF">Vau01_041250</name>
</gene>
<evidence type="ECO:0000256" key="1">
    <source>
        <dbReference type="ARBA" id="ARBA00000085"/>
    </source>
</evidence>
<keyword evidence="4" id="KW-0808">Transferase</keyword>
<dbReference type="AlphaFoldDB" id="A0A8J3Z3G2"/>
<evidence type="ECO:0000256" key="4">
    <source>
        <dbReference type="ARBA" id="ARBA00022679"/>
    </source>
</evidence>
<dbReference type="PANTHER" id="PTHR24421">
    <property type="entry name" value="NITRATE/NITRITE SENSOR PROTEIN NARX-RELATED"/>
    <property type="match status" value="1"/>
</dbReference>
<protein>
    <recommendedName>
        <fullName evidence="2">histidine kinase</fullName>
        <ecNumber evidence="2">2.7.13.3</ecNumber>
    </recommendedName>
</protein>
<dbReference type="Pfam" id="PF07730">
    <property type="entry name" value="HisKA_3"/>
    <property type="match status" value="1"/>
</dbReference>
<dbReference type="InterPro" id="IPR011712">
    <property type="entry name" value="Sig_transdc_His_kin_sub3_dim/P"/>
</dbReference>
<dbReference type="Pfam" id="PF13796">
    <property type="entry name" value="Sensor"/>
    <property type="match status" value="1"/>
</dbReference>
<dbReference type="GO" id="GO:0000155">
    <property type="term" value="F:phosphorelay sensor kinase activity"/>
    <property type="evidence" value="ECO:0007669"/>
    <property type="project" value="InterPro"/>
</dbReference>
<evidence type="ECO:0000256" key="5">
    <source>
        <dbReference type="ARBA" id="ARBA00022741"/>
    </source>
</evidence>
<feature type="transmembrane region" description="Helical" evidence="9">
    <location>
        <begin position="21"/>
        <end position="41"/>
    </location>
</feature>
<keyword evidence="6 12" id="KW-0418">Kinase</keyword>
<dbReference type="InterPro" id="IPR050482">
    <property type="entry name" value="Sensor_HK_TwoCompSys"/>
</dbReference>
<evidence type="ECO:0000256" key="8">
    <source>
        <dbReference type="ARBA" id="ARBA00023012"/>
    </source>
</evidence>
<accession>A0A8J3Z3G2</accession>
<dbReference type="InterPro" id="IPR036890">
    <property type="entry name" value="HATPase_C_sf"/>
</dbReference>
<feature type="domain" description="Signal transduction histidine kinase subgroup 3 dimerisation and phosphoacceptor" evidence="10">
    <location>
        <begin position="215"/>
        <end position="281"/>
    </location>
</feature>
<keyword evidence="3" id="KW-0597">Phosphoprotein</keyword>
<proteinExistence type="predicted"/>
<evidence type="ECO:0000259" key="10">
    <source>
        <dbReference type="Pfam" id="PF07730"/>
    </source>
</evidence>
<evidence type="ECO:0000256" key="3">
    <source>
        <dbReference type="ARBA" id="ARBA00022553"/>
    </source>
</evidence>
<evidence type="ECO:0000313" key="13">
    <source>
        <dbReference type="Proteomes" id="UP000612585"/>
    </source>
</evidence>
<keyword evidence="8" id="KW-0902">Two-component regulatory system</keyword>
<keyword evidence="7" id="KW-0067">ATP-binding</keyword>
<name>A0A8J3Z3G2_9ACTN</name>
<dbReference type="Gene3D" id="3.30.565.10">
    <property type="entry name" value="Histidine kinase-like ATPase, C-terminal domain"/>
    <property type="match status" value="1"/>
</dbReference>
<keyword evidence="9" id="KW-0472">Membrane</keyword>
<keyword evidence="5" id="KW-0547">Nucleotide-binding</keyword>
<dbReference type="SUPFAM" id="SSF55874">
    <property type="entry name" value="ATPase domain of HSP90 chaperone/DNA topoisomerase II/histidine kinase"/>
    <property type="match status" value="1"/>
</dbReference>
<dbReference type="InterPro" id="IPR025828">
    <property type="entry name" value="Put_sensor_dom"/>
</dbReference>
<evidence type="ECO:0000256" key="6">
    <source>
        <dbReference type="ARBA" id="ARBA00022777"/>
    </source>
</evidence>
<organism evidence="12 13">
    <name type="scientific">Virgisporangium aurantiacum</name>
    <dbReference type="NCBI Taxonomy" id="175570"/>
    <lineage>
        <taxon>Bacteria</taxon>
        <taxon>Bacillati</taxon>
        <taxon>Actinomycetota</taxon>
        <taxon>Actinomycetes</taxon>
        <taxon>Micromonosporales</taxon>
        <taxon>Micromonosporaceae</taxon>
        <taxon>Virgisporangium</taxon>
    </lineage>
</organism>
<evidence type="ECO:0000256" key="2">
    <source>
        <dbReference type="ARBA" id="ARBA00012438"/>
    </source>
</evidence>
<keyword evidence="9" id="KW-1133">Transmembrane helix</keyword>
<evidence type="ECO:0000313" key="12">
    <source>
        <dbReference type="EMBL" id="GIJ56609.1"/>
    </source>
</evidence>
<evidence type="ECO:0000256" key="7">
    <source>
        <dbReference type="ARBA" id="ARBA00022840"/>
    </source>
</evidence>
<comment type="caution">
    <text evidence="12">The sequence shown here is derived from an EMBL/GenBank/DDBJ whole genome shotgun (WGS) entry which is preliminary data.</text>
</comment>
<dbReference type="PANTHER" id="PTHR24421:SF10">
    <property type="entry name" value="NITRATE_NITRITE SENSOR PROTEIN NARQ"/>
    <property type="match status" value="1"/>
</dbReference>
<dbReference type="Proteomes" id="UP000612585">
    <property type="component" value="Unassembled WGS sequence"/>
</dbReference>
<keyword evidence="9" id="KW-0812">Transmembrane</keyword>
<reference evidence="12" key="1">
    <citation type="submission" date="2021-01" db="EMBL/GenBank/DDBJ databases">
        <title>Whole genome shotgun sequence of Virgisporangium aurantiacum NBRC 16421.</title>
        <authorList>
            <person name="Komaki H."/>
            <person name="Tamura T."/>
        </authorList>
    </citation>
    <scope>NUCLEOTIDE SEQUENCE</scope>
    <source>
        <strain evidence="12">NBRC 16421</strain>
    </source>
</reference>
<dbReference type="EMBL" id="BOPG01000025">
    <property type="protein sequence ID" value="GIJ56609.1"/>
    <property type="molecule type" value="Genomic_DNA"/>
</dbReference>